<keyword evidence="3" id="KW-1185">Reference proteome</keyword>
<protein>
    <submittedName>
        <fullName evidence="2">SRPBCC family protein</fullName>
    </submittedName>
</protein>
<name>A0AAW9QS24_9CHRO</name>
<dbReference type="Pfam" id="PF03364">
    <property type="entry name" value="Polyketide_cyc"/>
    <property type="match status" value="1"/>
</dbReference>
<gene>
    <name evidence="2" type="ORF">V0288_03210</name>
</gene>
<dbReference type="AlphaFoldDB" id="A0AAW9QS24"/>
<proteinExistence type="predicted"/>
<feature type="domain" description="Coenzyme Q-binding protein COQ10 START" evidence="1">
    <location>
        <begin position="9"/>
        <end position="130"/>
    </location>
</feature>
<sequence length="147" mass="17442">MNFTYSSLINAPIEKVWQFHEREDILQILTPPWQPVEIVRREGGLEVGAVSEFRIWIGVIPVTWIARHIECEPYHVFVDRQESGPLHSWIHRHEFRSESEKTRLTDSIEYAVTDNESVNSLLNGWVNARLTDMFRYRHRVTEQALER</sequence>
<dbReference type="SUPFAM" id="SSF55961">
    <property type="entry name" value="Bet v1-like"/>
    <property type="match status" value="1"/>
</dbReference>
<evidence type="ECO:0000313" key="3">
    <source>
        <dbReference type="Proteomes" id="UP001328733"/>
    </source>
</evidence>
<dbReference type="RefSeq" id="WP_332863568.1">
    <property type="nucleotide sequence ID" value="NZ_JBAFSM010000004.1"/>
</dbReference>
<dbReference type="Gene3D" id="3.30.530.20">
    <property type="match status" value="1"/>
</dbReference>
<dbReference type="InterPro" id="IPR023393">
    <property type="entry name" value="START-like_dom_sf"/>
</dbReference>
<reference evidence="2 3" key="1">
    <citation type="submission" date="2024-01" db="EMBL/GenBank/DDBJ databases">
        <title>Genomic insights into the taxonomy and metabolism of the cyanobacterium Pannus brasiliensis CCIBt3594.</title>
        <authorList>
            <person name="Machado M."/>
            <person name="Botero N.B."/>
            <person name="Andreote A.P.D."/>
            <person name="Feitosa A.M.T."/>
            <person name="Popin R."/>
            <person name="Sivonen K."/>
            <person name="Fiore M.F."/>
        </authorList>
    </citation>
    <scope>NUCLEOTIDE SEQUENCE [LARGE SCALE GENOMIC DNA]</scope>
    <source>
        <strain evidence="2 3">CCIBt3594</strain>
    </source>
</reference>
<dbReference type="InterPro" id="IPR005031">
    <property type="entry name" value="COQ10_START"/>
</dbReference>
<dbReference type="Proteomes" id="UP001328733">
    <property type="component" value="Unassembled WGS sequence"/>
</dbReference>
<accession>A0AAW9QS24</accession>
<evidence type="ECO:0000259" key="1">
    <source>
        <dbReference type="Pfam" id="PF03364"/>
    </source>
</evidence>
<evidence type="ECO:0000313" key="2">
    <source>
        <dbReference type="EMBL" id="MEG3436116.1"/>
    </source>
</evidence>
<organism evidence="2 3">
    <name type="scientific">Pannus brasiliensis CCIBt3594</name>
    <dbReference type="NCBI Taxonomy" id="1427578"/>
    <lineage>
        <taxon>Bacteria</taxon>
        <taxon>Bacillati</taxon>
        <taxon>Cyanobacteriota</taxon>
        <taxon>Cyanophyceae</taxon>
        <taxon>Oscillatoriophycideae</taxon>
        <taxon>Chroococcales</taxon>
        <taxon>Microcystaceae</taxon>
        <taxon>Pannus</taxon>
    </lineage>
</organism>
<dbReference type="CDD" id="cd07820">
    <property type="entry name" value="SRPBCC_3"/>
    <property type="match status" value="1"/>
</dbReference>
<dbReference type="EMBL" id="JBAFSM010000004">
    <property type="protein sequence ID" value="MEG3436116.1"/>
    <property type="molecule type" value="Genomic_DNA"/>
</dbReference>
<comment type="caution">
    <text evidence="2">The sequence shown here is derived from an EMBL/GenBank/DDBJ whole genome shotgun (WGS) entry which is preliminary data.</text>
</comment>